<dbReference type="PANTHER" id="PTHR43782">
    <property type="entry name" value="ARGINASE"/>
    <property type="match status" value="1"/>
</dbReference>
<keyword evidence="12" id="KW-1185">Reference proteome</keyword>
<evidence type="ECO:0000256" key="7">
    <source>
        <dbReference type="ARBA" id="ARBA00023211"/>
    </source>
</evidence>
<keyword evidence="6 9" id="KW-0378">Hydrolase</keyword>
<comment type="cofactor">
    <cofactor evidence="10">
        <name>Mn(2+)</name>
        <dbReference type="ChEBI" id="CHEBI:29035"/>
    </cofactor>
    <text evidence="10">Binds 2 manganese ions per subunit.</text>
</comment>
<keyword evidence="7 10" id="KW-0464">Manganese</keyword>
<evidence type="ECO:0000256" key="9">
    <source>
        <dbReference type="RuleBase" id="RU003684"/>
    </source>
</evidence>
<dbReference type="EMBL" id="CAJVQB010007218">
    <property type="protein sequence ID" value="CAG8699316.1"/>
    <property type="molecule type" value="Genomic_DNA"/>
</dbReference>
<evidence type="ECO:0000256" key="4">
    <source>
        <dbReference type="ARBA" id="ARBA00022503"/>
    </source>
</evidence>
<evidence type="ECO:0000256" key="8">
    <source>
        <dbReference type="PROSITE-ProRule" id="PRU00742"/>
    </source>
</evidence>
<dbReference type="CDD" id="cd09989">
    <property type="entry name" value="Arginase"/>
    <property type="match status" value="1"/>
</dbReference>
<dbReference type="SUPFAM" id="SSF52768">
    <property type="entry name" value="Arginase/deacetylase"/>
    <property type="match status" value="1"/>
</dbReference>
<keyword evidence="5 10" id="KW-0479">Metal-binding</keyword>
<gene>
    <name evidence="11" type="ORF">GMARGA_LOCUS12019</name>
</gene>
<proteinExistence type="inferred from homology"/>
<dbReference type="Proteomes" id="UP000789901">
    <property type="component" value="Unassembled WGS sequence"/>
</dbReference>
<dbReference type="Pfam" id="PF00491">
    <property type="entry name" value="Arginase"/>
    <property type="match status" value="1"/>
</dbReference>
<dbReference type="PANTHER" id="PTHR43782:SF3">
    <property type="entry name" value="ARGINASE"/>
    <property type="match status" value="1"/>
</dbReference>
<evidence type="ECO:0000256" key="5">
    <source>
        <dbReference type="ARBA" id="ARBA00022723"/>
    </source>
</evidence>
<dbReference type="PROSITE" id="PS01053">
    <property type="entry name" value="ARGINASE_1"/>
    <property type="match status" value="1"/>
</dbReference>
<accession>A0ABN7UZF9</accession>
<comment type="pathway">
    <text evidence="1">Nitrogen metabolism; urea cycle; L-ornithine and urea from L-arginine: step 1/1.</text>
</comment>
<name>A0ABN7UZF9_GIGMA</name>
<reference evidence="11 12" key="1">
    <citation type="submission" date="2021-06" db="EMBL/GenBank/DDBJ databases">
        <authorList>
            <person name="Kallberg Y."/>
            <person name="Tangrot J."/>
            <person name="Rosling A."/>
        </authorList>
    </citation>
    <scope>NUCLEOTIDE SEQUENCE [LARGE SCALE GENOMIC DNA]</scope>
    <source>
        <strain evidence="11 12">120-4 pot B 10/14</strain>
    </source>
</reference>
<dbReference type="NCBIfam" id="TIGR01229">
    <property type="entry name" value="rocF_arginase"/>
    <property type="match status" value="1"/>
</dbReference>
<dbReference type="Gene3D" id="3.40.800.10">
    <property type="entry name" value="Ureohydrolase domain"/>
    <property type="match status" value="1"/>
</dbReference>
<evidence type="ECO:0000256" key="1">
    <source>
        <dbReference type="ARBA" id="ARBA00005098"/>
    </source>
</evidence>
<protein>
    <recommendedName>
        <fullName evidence="3 10">Arginase</fullName>
        <ecNumber evidence="2 10">3.5.3.1</ecNumber>
    </recommendedName>
</protein>
<dbReference type="InterPro" id="IPR020855">
    <property type="entry name" value="Ureohydrolase_Mn_BS"/>
</dbReference>
<sequence>MTTYKYIKDKTVGIVGCPFSGGQPKEGVDEGPIKMIEYGLIDQLVEMGWSVEFDGHHKFTEFRPAEDPNIGKLKKPRYVSRVTKAVAESVESHLKKGHLALTLGGDHSLALGTVSGTFAAYPDACLIWIDAHADINTPESTESGNLHGCPVSFLLAVDGLINEEITEFSWLKPRLRPDRLVYIGLRDVDPPEKEILKKYGIKAFSMYHVDKYGIGKVVEMALDAVNPDRDRPIHLSFDVDGLDPTVAPSTGTPVRGGLTFREGHYICEAINETGLLVSVDIMEVNPTLEDEVSVFETVTVGCSLASLCCETIRCDAVKCSFDI</sequence>
<evidence type="ECO:0000256" key="3">
    <source>
        <dbReference type="ARBA" id="ARBA00018123"/>
    </source>
</evidence>
<dbReference type="InterPro" id="IPR023696">
    <property type="entry name" value="Ureohydrolase_dom_sf"/>
</dbReference>
<evidence type="ECO:0000313" key="11">
    <source>
        <dbReference type="EMBL" id="CAG8699316.1"/>
    </source>
</evidence>
<evidence type="ECO:0000313" key="12">
    <source>
        <dbReference type="Proteomes" id="UP000789901"/>
    </source>
</evidence>
<keyword evidence="4 10" id="KW-0056">Arginine metabolism</keyword>
<evidence type="ECO:0000256" key="2">
    <source>
        <dbReference type="ARBA" id="ARBA00012168"/>
    </source>
</evidence>
<dbReference type="InterPro" id="IPR014033">
    <property type="entry name" value="Arginase"/>
</dbReference>
<organism evidence="11 12">
    <name type="scientific">Gigaspora margarita</name>
    <dbReference type="NCBI Taxonomy" id="4874"/>
    <lineage>
        <taxon>Eukaryota</taxon>
        <taxon>Fungi</taxon>
        <taxon>Fungi incertae sedis</taxon>
        <taxon>Mucoromycota</taxon>
        <taxon>Glomeromycotina</taxon>
        <taxon>Glomeromycetes</taxon>
        <taxon>Diversisporales</taxon>
        <taxon>Gigasporaceae</taxon>
        <taxon>Gigaspora</taxon>
    </lineage>
</organism>
<comment type="caution">
    <text evidence="11">The sequence shown here is derived from an EMBL/GenBank/DDBJ whole genome shotgun (WGS) entry which is preliminary data.</text>
</comment>
<dbReference type="InterPro" id="IPR006035">
    <property type="entry name" value="Ureohydrolase"/>
</dbReference>
<dbReference type="PRINTS" id="PR00116">
    <property type="entry name" value="ARGINASE"/>
</dbReference>
<dbReference type="EC" id="3.5.3.1" evidence="2 10"/>
<dbReference type="PROSITE" id="PS51409">
    <property type="entry name" value="ARGINASE_2"/>
    <property type="match status" value="1"/>
</dbReference>
<evidence type="ECO:0000256" key="10">
    <source>
        <dbReference type="RuleBase" id="RU361159"/>
    </source>
</evidence>
<evidence type="ECO:0000256" key="6">
    <source>
        <dbReference type="ARBA" id="ARBA00022801"/>
    </source>
</evidence>
<comment type="catalytic activity">
    <reaction evidence="10">
        <text>L-arginine + H2O = urea + L-ornithine</text>
        <dbReference type="Rhea" id="RHEA:20569"/>
        <dbReference type="ChEBI" id="CHEBI:15377"/>
        <dbReference type="ChEBI" id="CHEBI:16199"/>
        <dbReference type="ChEBI" id="CHEBI:32682"/>
        <dbReference type="ChEBI" id="CHEBI:46911"/>
        <dbReference type="EC" id="3.5.3.1"/>
    </reaction>
</comment>
<comment type="similarity">
    <text evidence="8 9">Belongs to the arginase family.</text>
</comment>